<name>A0A0C3CK54_HEBCY</name>
<dbReference type="Pfam" id="PF01636">
    <property type="entry name" value="APH"/>
    <property type="match status" value="1"/>
</dbReference>
<dbReference type="PANTHER" id="PTHR21310:SF15">
    <property type="entry name" value="AMINOGLYCOSIDE PHOSPHOTRANSFERASE DOMAIN-CONTAINING PROTEIN"/>
    <property type="match status" value="1"/>
</dbReference>
<dbReference type="EMBL" id="KN831774">
    <property type="protein sequence ID" value="KIM44111.1"/>
    <property type="molecule type" value="Genomic_DNA"/>
</dbReference>
<dbReference type="InterPro" id="IPR051678">
    <property type="entry name" value="AGP_Transferase"/>
</dbReference>
<dbReference type="SUPFAM" id="SSF56112">
    <property type="entry name" value="Protein kinase-like (PK-like)"/>
    <property type="match status" value="1"/>
</dbReference>
<dbReference type="AlphaFoldDB" id="A0A0C3CK54"/>
<sequence>MTLFKCDVDGCLFPSVRRRGSCTLCERHLCKNHLKPDFHRCPDSLVTEEEEEYFERSRAATIKEINALISRVNVDALRDRAMTIRQVPCIIPEIEYDSAKSMMGGMNYHIPINFVDGVTWLCRIRRHNVTSTPLAHQNLLIESEAATYHFLSSRTSIPVPKVHDYALCDSPSNAIGVGYILIDKLDGVPLSDRVLGEDDRKHVLNQLADIFISLKQHPFSEIGCLSSPESLSIGPILEECAIDTDQEGHLRLLGPFNSALEYRKSSIKHQIQLILRGESYTRNAIDAYLVHRFILDNIIDIITKDDQGKFFLKHMDDKGDHILVDNAFNIVGVIDWEWAQTTTLSEAFSAPLYLLDVGEYYGGSNKLSREESEFASILAQKGQDSLASAVTQGRIAHRLAHCVGGDTDDPDSLPDLFMGLLKATCVPDPPFDSWDQWRESMLSRYGDDDGLKLLIECS</sequence>
<dbReference type="STRING" id="686832.A0A0C3CK54"/>
<keyword evidence="3" id="KW-1185">Reference proteome</keyword>
<proteinExistence type="predicted"/>
<feature type="domain" description="Aminoglycoside phosphotransferase" evidence="1">
    <location>
        <begin position="133"/>
        <end position="339"/>
    </location>
</feature>
<dbReference type="SUPFAM" id="SSF118310">
    <property type="entry name" value="AN1-like Zinc finger"/>
    <property type="match status" value="1"/>
</dbReference>
<evidence type="ECO:0000313" key="2">
    <source>
        <dbReference type="EMBL" id="KIM44111.1"/>
    </source>
</evidence>
<dbReference type="InterPro" id="IPR011009">
    <property type="entry name" value="Kinase-like_dom_sf"/>
</dbReference>
<evidence type="ECO:0000313" key="3">
    <source>
        <dbReference type="Proteomes" id="UP000053424"/>
    </source>
</evidence>
<accession>A0A0C3CK54</accession>
<gene>
    <name evidence="2" type="ORF">M413DRAFT_443157</name>
</gene>
<organism evidence="2 3">
    <name type="scientific">Hebeloma cylindrosporum</name>
    <dbReference type="NCBI Taxonomy" id="76867"/>
    <lineage>
        <taxon>Eukaryota</taxon>
        <taxon>Fungi</taxon>
        <taxon>Dikarya</taxon>
        <taxon>Basidiomycota</taxon>
        <taxon>Agaricomycotina</taxon>
        <taxon>Agaricomycetes</taxon>
        <taxon>Agaricomycetidae</taxon>
        <taxon>Agaricales</taxon>
        <taxon>Agaricineae</taxon>
        <taxon>Hymenogastraceae</taxon>
        <taxon>Hebeloma</taxon>
    </lineage>
</organism>
<dbReference type="HOGENOM" id="CLU_043196_0_0_1"/>
<dbReference type="PANTHER" id="PTHR21310">
    <property type="entry name" value="AMINOGLYCOSIDE PHOSPHOTRANSFERASE-RELATED-RELATED"/>
    <property type="match status" value="1"/>
</dbReference>
<dbReference type="OrthoDB" id="2906425at2759"/>
<evidence type="ECO:0000259" key="1">
    <source>
        <dbReference type="Pfam" id="PF01636"/>
    </source>
</evidence>
<dbReference type="InterPro" id="IPR035896">
    <property type="entry name" value="AN1-like_Znf"/>
</dbReference>
<dbReference type="InterPro" id="IPR002575">
    <property type="entry name" value="Aminoglycoside_PTrfase"/>
</dbReference>
<dbReference type="Proteomes" id="UP000053424">
    <property type="component" value="Unassembled WGS sequence"/>
</dbReference>
<reference evidence="3" key="2">
    <citation type="submission" date="2015-01" db="EMBL/GenBank/DDBJ databases">
        <title>Evolutionary Origins and Diversification of the Mycorrhizal Mutualists.</title>
        <authorList>
            <consortium name="DOE Joint Genome Institute"/>
            <consortium name="Mycorrhizal Genomics Consortium"/>
            <person name="Kohler A."/>
            <person name="Kuo A."/>
            <person name="Nagy L.G."/>
            <person name="Floudas D."/>
            <person name="Copeland A."/>
            <person name="Barry K.W."/>
            <person name="Cichocki N."/>
            <person name="Veneault-Fourrey C."/>
            <person name="LaButti K."/>
            <person name="Lindquist E.A."/>
            <person name="Lipzen A."/>
            <person name="Lundell T."/>
            <person name="Morin E."/>
            <person name="Murat C."/>
            <person name="Riley R."/>
            <person name="Ohm R."/>
            <person name="Sun H."/>
            <person name="Tunlid A."/>
            <person name="Henrissat B."/>
            <person name="Grigoriev I.V."/>
            <person name="Hibbett D.S."/>
            <person name="Martin F."/>
        </authorList>
    </citation>
    <scope>NUCLEOTIDE SEQUENCE [LARGE SCALE GENOMIC DNA]</scope>
    <source>
        <strain evidence="3">h7</strain>
    </source>
</reference>
<protein>
    <recommendedName>
        <fullName evidence="1">Aminoglycoside phosphotransferase domain-containing protein</fullName>
    </recommendedName>
</protein>
<reference evidence="2 3" key="1">
    <citation type="submission" date="2014-04" db="EMBL/GenBank/DDBJ databases">
        <authorList>
            <consortium name="DOE Joint Genome Institute"/>
            <person name="Kuo A."/>
            <person name="Gay G."/>
            <person name="Dore J."/>
            <person name="Kohler A."/>
            <person name="Nagy L.G."/>
            <person name="Floudas D."/>
            <person name="Copeland A."/>
            <person name="Barry K.W."/>
            <person name="Cichocki N."/>
            <person name="Veneault-Fourrey C."/>
            <person name="LaButti K."/>
            <person name="Lindquist E.A."/>
            <person name="Lipzen A."/>
            <person name="Lundell T."/>
            <person name="Morin E."/>
            <person name="Murat C."/>
            <person name="Sun H."/>
            <person name="Tunlid A."/>
            <person name="Henrissat B."/>
            <person name="Grigoriev I.V."/>
            <person name="Hibbett D.S."/>
            <person name="Martin F."/>
            <person name="Nordberg H.P."/>
            <person name="Cantor M.N."/>
            <person name="Hua S.X."/>
        </authorList>
    </citation>
    <scope>NUCLEOTIDE SEQUENCE [LARGE SCALE GENOMIC DNA]</scope>
    <source>
        <strain evidence="3">h7</strain>
    </source>
</reference>